<organism evidence="1 2">
    <name type="scientific">Deinococcus phoenicis</name>
    <dbReference type="NCBI Taxonomy" id="1476583"/>
    <lineage>
        <taxon>Bacteria</taxon>
        <taxon>Thermotogati</taxon>
        <taxon>Deinococcota</taxon>
        <taxon>Deinococci</taxon>
        <taxon>Deinococcales</taxon>
        <taxon>Deinococcaceae</taxon>
        <taxon>Deinococcus</taxon>
    </lineage>
</organism>
<reference evidence="1 2" key="1">
    <citation type="submission" date="2014-03" db="EMBL/GenBank/DDBJ databases">
        <title>Draft genome sequence of Deinococcus phoenicis 1P10ME.</title>
        <authorList>
            <person name="Stepanov V.G."/>
            <person name="Vaishampayan P."/>
            <person name="Venkateswaran K."/>
            <person name="Fox G.E."/>
        </authorList>
    </citation>
    <scope>NUCLEOTIDE SEQUENCE [LARGE SCALE GENOMIC DNA]</scope>
    <source>
        <strain evidence="1 2">1P10ME</strain>
    </source>
</reference>
<dbReference type="STRING" id="1476583.DEIPH_ctg011orf0041"/>
<dbReference type="AlphaFoldDB" id="A0A016QTI5"/>
<sequence>MPDETPDQMTRRVLAELYPRPPHPLTQAFRDMERAIAPFAALLGDLMRGFEFAPTEPCRLCGCGGGHHEGCPLA</sequence>
<accession>A0A016QTI5</accession>
<evidence type="ECO:0000313" key="2">
    <source>
        <dbReference type="Proteomes" id="UP000020492"/>
    </source>
</evidence>
<proteinExistence type="predicted"/>
<gene>
    <name evidence="1" type="ORF">DEIPH_ctg011orf0041</name>
</gene>
<dbReference type="OrthoDB" id="10000208at2"/>
<keyword evidence="2" id="KW-1185">Reference proteome</keyword>
<dbReference type="RefSeq" id="WP_034353839.1">
    <property type="nucleotide sequence ID" value="NZ_JHAC01000011.1"/>
</dbReference>
<comment type="caution">
    <text evidence="1">The sequence shown here is derived from an EMBL/GenBank/DDBJ whole genome shotgun (WGS) entry which is preliminary data.</text>
</comment>
<protein>
    <submittedName>
        <fullName evidence="1">Uncharacterized protein</fullName>
    </submittedName>
</protein>
<evidence type="ECO:0000313" key="1">
    <source>
        <dbReference type="EMBL" id="EYB69074.1"/>
    </source>
</evidence>
<dbReference type="Proteomes" id="UP000020492">
    <property type="component" value="Unassembled WGS sequence"/>
</dbReference>
<dbReference type="EMBL" id="JHAC01000011">
    <property type="protein sequence ID" value="EYB69074.1"/>
    <property type="molecule type" value="Genomic_DNA"/>
</dbReference>
<dbReference type="PATRIC" id="fig|1476583.3.peg.668"/>
<name>A0A016QTI5_9DEIO</name>